<accession>A0ABN5Z1M8</accession>
<protein>
    <submittedName>
        <fullName evidence="2">Uncharacterized protein</fullName>
    </submittedName>
</protein>
<name>A0ABN5Z1M8_9MYCO</name>
<evidence type="ECO:0000313" key="2">
    <source>
        <dbReference type="EMBL" id="BBX86989.1"/>
    </source>
</evidence>
<dbReference type="Proteomes" id="UP000465609">
    <property type="component" value="Chromosome"/>
</dbReference>
<evidence type="ECO:0000256" key="1">
    <source>
        <dbReference type="SAM" id="MobiDB-lite"/>
    </source>
</evidence>
<gene>
    <name evidence="2" type="ORF">MAUB_48620</name>
</gene>
<keyword evidence="3" id="KW-1185">Reference proteome</keyword>
<evidence type="ECO:0000313" key="3">
    <source>
        <dbReference type="Proteomes" id="UP000465609"/>
    </source>
</evidence>
<dbReference type="EMBL" id="AP022577">
    <property type="protein sequence ID" value="BBX86989.1"/>
    <property type="molecule type" value="Genomic_DNA"/>
</dbReference>
<organism evidence="2 3">
    <name type="scientific">Mycolicibacterium aubagnense</name>
    <dbReference type="NCBI Taxonomy" id="319707"/>
    <lineage>
        <taxon>Bacteria</taxon>
        <taxon>Bacillati</taxon>
        <taxon>Actinomycetota</taxon>
        <taxon>Actinomycetes</taxon>
        <taxon>Mycobacteriales</taxon>
        <taxon>Mycobacteriaceae</taxon>
        <taxon>Mycolicibacterium</taxon>
    </lineage>
</organism>
<proteinExistence type="predicted"/>
<reference evidence="2 3" key="1">
    <citation type="journal article" date="2019" name="Emerg. Microbes Infect.">
        <title>Comprehensive subspecies identification of 175 nontuberculous mycobacteria species based on 7547 genomic profiles.</title>
        <authorList>
            <person name="Matsumoto Y."/>
            <person name="Kinjo T."/>
            <person name="Motooka D."/>
            <person name="Nabeya D."/>
            <person name="Jung N."/>
            <person name="Uechi K."/>
            <person name="Horii T."/>
            <person name="Iida T."/>
            <person name="Fujita J."/>
            <person name="Nakamura S."/>
        </authorList>
    </citation>
    <scope>NUCLEOTIDE SEQUENCE [LARGE SCALE GENOMIC DNA]</scope>
    <source>
        <strain evidence="2 3">JCM 15296</strain>
    </source>
</reference>
<feature type="region of interest" description="Disordered" evidence="1">
    <location>
        <begin position="1"/>
        <end position="50"/>
    </location>
</feature>
<sequence>MHGSPPSRRASKVSAHSRSGRTRPFPTDDRNNRSGPRPGPLVDGSVEQQPDQVADELAGPLGWHFAGEQYSAAFVHDITVRDDKVVALVQITDTQCWHDALVAS</sequence>